<dbReference type="EMBL" id="BARS01045522">
    <property type="protein sequence ID" value="GAG33694.1"/>
    <property type="molecule type" value="Genomic_DNA"/>
</dbReference>
<evidence type="ECO:0000313" key="2">
    <source>
        <dbReference type="EMBL" id="GAG33694.1"/>
    </source>
</evidence>
<sequence length="99" mass="11468">MPEGMEYPIKPKMTKTVKITTETRDLPKLKKVEIPDRKPLKKIKLKPKKKKAESHVEKKKRKESGSVARKKKRAAISKKVGDMGIFKELQKEQRTRSGQ</sequence>
<gene>
    <name evidence="2" type="ORF">S01H1_68640</name>
</gene>
<feature type="region of interest" description="Disordered" evidence="1">
    <location>
        <begin position="37"/>
        <end position="99"/>
    </location>
</feature>
<proteinExistence type="predicted"/>
<protein>
    <submittedName>
        <fullName evidence="2">Uncharacterized protein</fullName>
    </submittedName>
</protein>
<feature type="compositionally biased region" description="Basic and acidic residues" evidence="1">
    <location>
        <begin position="88"/>
        <end position="99"/>
    </location>
</feature>
<comment type="caution">
    <text evidence="2">The sequence shown here is derived from an EMBL/GenBank/DDBJ whole genome shotgun (WGS) entry which is preliminary data.</text>
</comment>
<organism evidence="2">
    <name type="scientific">marine sediment metagenome</name>
    <dbReference type="NCBI Taxonomy" id="412755"/>
    <lineage>
        <taxon>unclassified sequences</taxon>
        <taxon>metagenomes</taxon>
        <taxon>ecological metagenomes</taxon>
    </lineage>
</organism>
<feature type="compositionally biased region" description="Basic residues" evidence="1">
    <location>
        <begin position="39"/>
        <end position="76"/>
    </location>
</feature>
<evidence type="ECO:0000256" key="1">
    <source>
        <dbReference type="SAM" id="MobiDB-lite"/>
    </source>
</evidence>
<dbReference type="AlphaFoldDB" id="X0WRW1"/>
<name>X0WRW1_9ZZZZ</name>
<accession>X0WRW1</accession>
<reference evidence="2" key="1">
    <citation type="journal article" date="2014" name="Front. Microbiol.">
        <title>High frequency of phylogenetically diverse reductive dehalogenase-homologous genes in deep subseafloor sedimentary metagenomes.</title>
        <authorList>
            <person name="Kawai M."/>
            <person name="Futagami T."/>
            <person name="Toyoda A."/>
            <person name="Takaki Y."/>
            <person name="Nishi S."/>
            <person name="Hori S."/>
            <person name="Arai W."/>
            <person name="Tsubouchi T."/>
            <person name="Morono Y."/>
            <person name="Uchiyama I."/>
            <person name="Ito T."/>
            <person name="Fujiyama A."/>
            <person name="Inagaki F."/>
            <person name="Takami H."/>
        </authorList>
    </citation>
    <scope>NUCLEOTIDE SEQUENCE</scope>
    <source>
        <strain evidence="2">Expedition CK06-06</strain>
    </source>
</reference>